<dbReference type="GO" id="GO:0030247">
    <property type="term" value="F:polysaccharide binding"/>
    <property type="evidence" value="ECO:0007669"/>
    <property type="project" value="InterPro"/>
</dbReference>
<dbReference type="GO" id="GO:0016020">
    <property type="term" value="C:membrane"/>
    <property type="evidence" value="ECO:0007669"/>
    <property type="project" value="UniProtKB-SubCell"/>
</dbReference>
<keyword evidence="11" id="KW-1185">Reference proteome</keyword>
<dbReference type="GO" id="GO:0004674">
    <property type="term" value="F:protein serine/threonine kinase activity"/>
    <property type="evidence" value="ECO:0007669"/>
    <property type="project" value="UniProtKB-EC"/>
</dbReference>
<evidence type="ECO:0000256" key="5">
    <source>
        <dbReference type="ARBA" id="ARBA00047899"/>
    </source>
</evidence>
<organism evidence="10 11">
    <name type="scientific">Malus domestica</name>
    <name type="common">Apple</name>
    <name type="synonym">Pyrus malus</name>
    <dbReference type="NCBI Taxonomy" id="3750"/>
    <lineage>
        <taxon>Eukaryota</taxon>
        <taxon>Viridiplantae</taxon>
        <taxon>Streptophyta</taxon>
        <taxon>Embryophyta</taxon>
        <taxon>Tracheophyta</taxon>
        <taxon>Spermatophyta</taxon>
        <taxon>Magnoliopsida</taxon>
        <taxon>eudicotyledons</taxon>
        <taxon>Gunneridae</taxon>
        <taxon>Pentapetalae</taxon>
        <taxon>rosids</taxon>
        <taxon>fabids</taxon>
        <taxon>Rosales</taxon>
        <taxon>Rosaceae</taxon>
        <taxon>Amygdaloideae</taxon>
        <taxon>Maleae</taxon>
        <taxon>Malus</taxon>
    </lineage>
</organism>
<dbReference type="PANTHER" id="PTHR33138">
    <property type="entry name" value="OS01G0690200 PROTEIN"/>
    <property type="match status" value="1"/>
</dbReference>
<evidence type="ECO:0000259" key="8">
    <source>
        <dbReference type="Pfam" id="PF13947"/>
    </source>
</evidence>
<accession>A0A498HAZ7</accession>
<evidence type="ECO:0000256" key="7">
    <source>
        <dbReference type="SAM" id="MobiDB-lite"/>
    </source>
</evidence>
<evidence type="ECO:0000256" key="1">
    <source>
        <dbReference type="ARBA" id="ARBA00004167"/>
    </source>
</evidence>
<name>A0A498HAZ7_MALDO</name>
<sequence>MTFCYQCPTAITLPSTQSRNISNIVSFVYYLTRPVTVDQASSVSCTHEAIVPVYTEAALTIEAATEPSQTIVTDAVEGGFSLQLEIDNDECNKCLDSGGRCGLNTTSNSGFSCFYANRAYASICNGTSNSSRSGGNRMVVMHVQFEDGVKLNKELHTLNVQVDLKSKNQQFTNCSSNITCGSVGGISYPFWGVNRASYCGQPGFEVQCLNNLPVFNMKGASYRILQMNTTNSRTVKVARNDYWGTICPQTFVNTTLNFSLFDYVSGYRNMTFYYQCFAAITLPSPQSCNISNTVNPVYYVTQPVTVGQAYSVSCTHEVIVPVYEEAALAIEAATVRSQTIVTEAVEGGFSLQLEIDNDECDKCLGSGGQCGLDNTTNSGFRCFCADRAYASTCNGTSTSSQGGGTPDEYPDYPDSDLGSDLPIGP</sequence>
<evidence type="ECO:0000256" key="4">
    <source>
        <dbReference type="ARBA" id="ARBA00023180"/>
    </source>
</evidence>
<feature type="domain" description="Wall-associated receptor kinase C-terminal" evidence="9">
    <location>
        <begin position="37"/>
        <end position="117"/>
    </location>
</feature>
<protein>
    <recommendedName>
        <fullName evidence="2">non-specific serine/threonine protein kinase</fullName>
        <ecNumber evidence="2">2.7.11.1</ecNumber>
    </recommendedName>
</protein>
<feature type="domain" description="Wall-associated receptor kinase galacturonan-binding" evidence="8">
    <location>
        <begin position="174"/>
        <end position="239"/>
    </location>
</feature>
<evidence type="ECO:0000256" key="2">
    <source>
        <dbReference type="ARBA" id="ARBA00012513"/>
    </source>
</evidence>
<keyword evidence="3" id="KW-0732">Signal</keyword>
<comment type="catalytic activity">
    <reaction evidence="5">
        <text>L-threonyl-[protein] + ATP = O-phospho-L-threonyl-[protein] + ADP + H(+)</text>
        <dbReference type="Rhea" id="RHEA:46608"/>
        <dbReference type="Rhea" id="RHEA-COMP:11060"/>
        <dbReference type="Rhea" id="RHEA-COMP:11605"/>
        <dbReference type="ChEBI" id="CHEBI:15378"/>
        <dbReference type="ChEBI" id="CHEBI:30013"/>
        <dbReference type="ChEBI" id="CHEBI:30616"/>
        <dbReference type="ChEBI" id="CHEBI:61977"/>
        <dbReference type="ChEBI" id="CHEBI:456216"/>
        <dbReference type="EC" id="2.7.11.1"/>
    </reaction>
</comment>
<feature type="region of interest" description="Disordered" evidence="7">
    <location>
        <begin position="394"/>
        <end position="425"/>
    </location>
</feature>
<dbReference type="Pfam" id="PF14380">
    <property type="entry name" value="WAK_assoc"/>
    <property type="match status" value="2"/>
</dbReference>
<dbReference type="PANTHER" id="PTHR33138:SF72">
    <property type="entry name" value="WALL-ASSOCIATED RECEPTOR KINASE CARBOXY-TERMINAL PROTEIN"/>
    <property type="match status" value="1"/>
</dbReference>
<evidence type="ECO:0000256" key="3">
    <source>
        <dbReference type="ARBA" id="ARBA00022729"/>
    </source>
</evidence>
<dbReference type="EC" id="2.7.11.1" evidence="2"/>
<comment type="caution">
    <text evidence="10">The sequence shown here is derived from an EMBL/GenBank/DDBJ whole genome shotgun (WGS) entry which is preliminary data.</text>
</comment>
<comment type="catalytic activity">
    <reaction evidence="6">
        <text>L-seryl-[protein] + ATP = O-phospho-L-seryl-[protein] + ADP + H(+)</text>
        <dbReference type="Rhea" id="RHEA:17989"/>
        <dbReference type="Rhea" id="RHEA-COMP:9863"/>
        <dbReference type="Rhea" id="RHEA-COMP:11604"/>
        <dbReference type="ChEBI" id="CHEBI:15378"/>
        <dbReference type="ChEBI" id="CHEBI:29999"/>
        <dbReference type="ChEBI" id="CHEBI:30616"/>
        <dbReference type="ChEBI" id="CHEBI:83421"/>
        <dbReference type="ChEBI" id="CHEBI:456216"/>
        <dbReference type="EC" id="2.7.11.1"/>
    </reaction>
</comment>
<evidence type="ECO:0000313" key="10">
    <source>
        <dbReference type="EMBL" id="RXH68638.1"/>
    </source>
</evidence>
<gene>
    <name evidence="10" type="ORF">DVH24_030971</name>
</gene>
<dbReference type="InterPro" id="IPR032872">
    <property type="entry name" value="WAK_assoc_C"/>
</dbReference>
<dbReference type="Pfam" id="PF13947">
    <property type="entry name" value="GUB_WAK_bind"/>
    <property type="match status" value="1"/>
</dbReference>
<comment type="subcellular location">
    <subcellularLocation>
        <location evidence="1">Membrane</location>
        <topology evidence="1">Single-pass membrane protein</topology>
    </subcellularLocation>
</comment>
<evidence type="ECO:0000259" key="9">
    <source>
        <dbReference type="Pfam" id="PF14380"/>
    </source>
</evidence>
<dbReference type="AlphaFoldDB" id="A0A498HAZ7"/>
<dbReference type="InterPro" id="IPR025287">
    <property type="entry name" value="WAK_GUB"/>
</dbReference>
<evidence type="ECO:0000256" key="6">
    <source>
        <dbReference type="ARBA" id="ARBA00048679"/>
    </source>
</evidence>
<keyword evidence="4" id="KW-0325">Glycoprotein</keyword>
<reference evidence="10 11" key="1">
    <citation type="submission" date="2018-10" db="EMBL/GenBank/DDBJ databases">
        <title>A high-quality apple genome assembly.</title>
        <authorList>
            <person name="Hu J."/>
        </authorList>
    </citation>
    <scope>NUCLEOTIDE SEQUENCE [LARGE SCALE GENOMIC DNA]</scope>
    <source>
        <strain evidence="11">cv. HFTH1</strain>
        <tissue evidence="10">Young leaf</tissue>
    </source>
</reference>
<dbReference type="EMBL" id="RDQH01000343">
    <property type="protein sequence ID" value="RXH68638.1"/>
    <property type="molecule type" value="Genomic_DNA"/>
</dbReference>
<dbReference type="Proteomes" id="UP000290289">
    <property type="component" value="Chromosome 17"/>
</dbReference>
<evidence type="ECO:0000313" key="11">
    <source>
        <dbReference type="Proteomes" id="UP000290289"/>
    </source>
</evidence>
<feature type="domain" description="Wall-associated receptor kinase C-terminal" evidence="9">
    <location>
        <begin position="298"/>
        <end position="387"/>
    </location>
</feature>
<proteinExistence type="predicted"/>